<protein>
    <submittedName>
        <fullName evidence="9">OHS family lactose permease-like MFS transporter</fullName>
    </submittedName>
</protein>
<dbReference type="PANTHER" id="PTHR23522:SF10">
    <property type="entry name" value="3-PHENYLPROPIONIC ACID TRANSPORTER-RELATED"/>
    <property type="match status" value="1"/>
</dbReference>
<keyword evidence="10" id="KW-1185">Reference proteome</keyword>
<evidence type="ECO:0000256" key="5">
    <source>
        <dbReference type="ARBA" id="ARBA00022692"/>
    </source>
</evidence>
<dbReference type="Gene3D" id="1.20.1250.20">
    <property type="entry name" value="MFS general substrate transporter like domains"/>
    <property type="match status" value="2"/>
</dbReference>
<dbReference type="PANTHER" id="PTHR23522">
    <property type="entry name" value="BLL5896 PROTEIN"/>
    <property type="match status" value="1"/>
</dbReference>
<keyword evidence="7 8" id="KW-0472">Membrane</keyword>
<dbReference type="PRINTS" id="PR00174">
    <property type="entry name" value="LACYSMPORT"/>
</dbReference>
<feature type="transmembrane region" description="Helical" evidence="8">
    <location>
        <begin position="316"/>
        <end position="337"/>
    </location>
</feature>
<organism evidence="9 10">
    <name type="scientific">Rheinheimera soli</name>
    <dbReference type="NCBI Taxonomy" id="443616"/>
    <lineage>
        <taxon>Bacteria</taxon>
        <taxon>Pseudomonadati</taxon>
        <taxon>Pseudomonadota</taxon>
        <taxon>Gammaproteobacteria</taxon>
        <taxon>Chromatiales</taxon>
        <taxon>Chromatiaceae</taxon>
        <taxon>Rheinheimera</taxon>
    </lineage>
</organism>
<evidence type="ECO:0000256" key="4">
    <source>
        <dbReference type="ARBA" id="ARBA00022519"/>
    </source>
</evidence>
<evidence type="ECO:0000256" key="6">
    <source>
        <dbReference type="ARBA" id="ARBA00022989"/>
    </source>
</evidence>
<evidence type="ECO:0000256" key="2">
    <source>
        <dbReference type="ARBA" id="ARBA00022448"/>
    </source>
</evidence>
<feature type="transmembrane region" description="Helical" evidence="8">
    <location>
        <begin position="169"/>
        <end position="186"/>
    </location>
</feature>
<dbReference type="EMBL" id="JAVDWR010000001">
    <property type="protein sequence ID" value="MDR7119665.1"/>
    <property type="molecule type" value="Genomic_DNA"/>
</dbReference>
<comment type="subcellular location">
    <subcellularLocation>
        <location evidence="1">Cell inner membrane</location>
        <topology evidence="1">Multi-pass membrane protein</topology>
    </subcellularLocation>
</comment>
<feature type="transmembrane region" description="Helical" evidence="8">
    <location>
        <begin position="44"/>
        <end position="63"/>
    </location>
</feature>
<keyword evidence="6 8" id="KW-1133">Transmembrane helix</keyword>
<evidence type="ECO:0000256" key="8">
    <source>
        <dbReference type="SAM" id="Phobius"/>
    </source>
</evidence>
<feature type="transmembrane region" description="Helical" evidence="8">
    <location>
        <begin position="9"/>
        <end position="32"/>
    </location>
</feature>
<accession>A0ABU1VVQ7</accession>
<gene>
    <name evidence="9" type="ORF">J2W69_000580</name>
</gene>
<evidence type="ECO:0000256" key="3">
    <source>
        <dbReference type="ARBA" id="ARBA00022475"/>
    </source>
</evidence>
<sequence>MQQYRLNYWLLNGAFFSFFVAWSFSFSFYAIWLKQNVGLTATDIGFVFSINALVAFILMPFYGYWQDRLSEGKTLLYVVAITILCCGPFFNWLYQPLLKSNFWLGSGVGALFTAVSFGAAVGVLESFIERLSRRDGFEFGRSRMWGSLGWAVATFFTGLLLNWYPQSVFWLSSLAGIVFLFCLIRVTTPTSSAPQSCQRHITKPGLSDLLQVLKLPEFRRFAFYIISVPCIYQVFDQQFPVYFASKFANPQLANIYFGYLNSSQVFLEAALMFVTPALVNRIGARRALILAGGIMAIRILCSGLATDILAISALKLLHAVELPVLLVAMFKYIAAVFDSRLSTTLYMVGFLLFSQLSAMLLSPFFGYLYDHYGYATSYLLIGSVVVCCTLLSAFWLAPAPTNLRPVSQ</sequence>
<keyword evidence="3" id="KW-1003">Cell membrane</keyword>
<dbReference type="Pfam" id="PF01306">
    <property type="entry name" value="LacY_symp"/>
    <property type="match status" value="1"/>
</dbReference>
<evidence type="ECO:0000256" key="7">
    <source>
        <dbReference type="ARBA" id="ARBA00023136"/>
    </source>
</evidence>
<evidence type="ECO:0000313" key="9">
    <source>
        <dbReference type="EMBL" id="MDR7119665.1"/>
    </source>
</evidence>
<dbReference type="RefSeq" id="WP_310274385.1">
    <property type="nucleotide sequence ID" value="NZ_JAVDWR010000001.1"/>
</dbReference>
<dbReference type="NCBIfam" id="TIGR00882">
    <property type="entry name" value="2A0105"/>
    <property type="match status" value="1"/>
</dbReference>
<feature type="transmembrane region" description="Helical" evidence="8">
    <location>
        <begin position="287"/>
        <end position="310"/>
    </location>
</feature>
<feature type="transmembrane region" description="Helical" evidence="8">
    <location>
        <begin position="100"/>
        <end position="124"/>
    </location>
</feature>
<evidence type="ECO:0000313" key="10">
    <source>
        <dbReference type="Proteomes" id="UP001257909"/>
    </source>
</evidence>
<comment type="caution">
    <text evidence="9">The sequence shown here is derived from an EMBL/GenBank/DDBJ whole genome shotgun (WGS) entry which is preliminary data.</text>
</comment>
<dbReference type="SUPFAM" id="SSF103473">
    <property type="entry name" value="MFS general substrate transporter"/>
    <property type="match status" value="1"/>
</dbReference>
<keyword evidence="4" id="KW-0997">Cell inner membrane</keyword>
<dbReference type="InterPro" id="IPR000576">
    <property type="entry name" value="LacY/RafB_perm_fam"/>
</dbReference>
<evidence type="ECO:0000256" key="1">
    <source>
        <dbReference type="ARBA" id="ARBA00004429"/>
    </source>
</evidence>
<proteinExistence type="predicted"/>
<reference evidence="9 10" key="1">
    <citation type="submission" date="2023-07" db="EMBL/GenBank/DDBJ databases">
        <title>Sorghum-associated microbial communities from plants grown in Nebraska, USA.</title>
        <authorList>
            <person name="Schachtman D."/>
        </authorList>
    </citation>
    <scope>NUCLEOTIDE SEQUENCE [LARGE SCALE GENOMIC DNA]</scope>
    <source>
        <strain evidence="9 10">4138</strain>
    </source>
</reference>
<feature type="transmembrane region" description="Helical" evidence="8">
    <location>
        <begin position="255"/>
        <end position="275"/>
    </location>
</feature>
<dbReference type="Proteomes" id="UP001257909">
    <property type="component" value="Unassembled WGS sequence"/>
</dbReference>
<keyword evidence="5 8" id="KW-0812">Transmembrane</keyword>
<dbReference type="InterPro" id="IPR036259">
    <property type="entry name" value="MFS_trans_sf"/>
</dbReference>
<feature type="transmembrane region" description="Helical" evidence="8">
    <location>
        <begin position="375"/>
        <end position="397"/>
    </location>
</feature>
<feature type="transmembrane region" description="Helical" evidence="8">
    <location>
        <begin position="75"/>
        <end position="94"/>
    </location>
</feature>
<feature type="transmembrane region" description="Helical" evidence="8">
    <location>
        <begin position="145"/>
        <end position="163"/>
    </location>
</feature>
<name>A0ABU1VVQ7_9GAMM</name>
<feature type="transmembrane region" description="Helical" evidence="8">
    <location>
        <begin position="344"/>
        <end position="369"/>
    </location>
</feature>
<keyword evidence="2" id="KW-0813">Transport</keyword>
<dbReference type="NCBIfam" id="NF007077">
    <property type="entry name" value="PRK09528.1"/>
    <property type="match status" value="1"/>
</dbReference>